<organism evidence="2 3">
    <name type="scientific">Neonectria magnoliae</name>
    <dbReference type="NCBI Taxonomy" id="2732573"/>
    <lineage>
        <taxon>Eukaryota</taxon>
        <taxon>Fungi</taxon>
        <taxon>Dikarya</taxon>
        <taxon>Ascomycota</taxon>
        <taxon>Pezizomycotina</taxon>
        <taxon>Sordariomycetes</taxon>
        <taxon>Hypocreomycetidae</taxon>
        <taxon>Hypocreales</taxon>
        <taxon>Nectriaceae</taxon>
        <taxon>Neonectria</taxon>
    </lineage>
</organism>
<name>A0ABR1I7B0_9HYPO</name>
<dbReference type="EMBL" id="JAZAVK010000029">
    <property type="protein sequence ID" value="KAK7429489.1"/>
    <property type="molecule type" value="Genomic_DNA"/>
</dbReference>
<evidence type="ECO:0000256" key="1">
    <source>
        <dbReference type="SAM" id="MobiDB-lite"/>
    </source>
</evidence>
<accession>A0ABR1I7B0</accession>
<gene>
    <name evidence="2" type="ORF">QQZ08_004082</name>
</gene>
<comment type="caution">
    <text evidence="2">The sequence shown here is derived from an EMBL/GenBank/DDBJ whole genome shotgun (WGS) entry which is preliminary data.</text>
</comment>
<proteinExistence type="predicted"/>
<dbReference type="Proteomes" id="UP001498421">
    <property type="component" value="Unassembled WGS sequence"/>
</dbReference>
<keyword evidence="3" id="KW-1185">Reference proteome</keyword>
<feature type="region of interest" description="Disordered" evidence="1">
    <location>
        <begin position="131"/>
        <end position="163"/>
    </location>
</feature>
<feature type="compositionally biased region" description="Acidic residues" evidence="1">
    <location>
        <begin position="136"/>
        <end position="152"/>
    </location>
</feature>
<reference evidence="2 3" key="1">
    <citation type="journal article" date="2025" name="Microbiol. Resour. Announc.">
        <title>Draft genome sequences for Neonectria magnoliae and Neonectria punicea, canker pathogens of Liriodendron tulipifera and Acer saccharum in West Virginia.</title>
        <authorList>
            <person name="Petronek H.M."/>
            <person name="Kasson M.T."/>
            <person name="Metheny A.M."/>
            <person name="Stauder C.M."/>
            <person name="Lovett B."/>
            <person name="Lynch S.C."/>
            <person name="Garnas J.R."/>
            <person name="Kasson L.R."/>
            <person name="Stajich J.E."/>
        </authorList>
    </citation>
    <scope>NUCLEOTIDE SEQUENCE [LARGE SCALE GENOMIC DNA]</scope>
    <source>
        <strain evidence="2 3">NRRL 64651</strain>
    </source>
</reference>
<protein>
    <submittedName>
        <fullName evidence="2">Uncharacterized protein</fullName>
    </submittedName>
</protein>
<evidence type="ECO:0000313" key="3">
    <source>
        <dbReference type="Proteomes" id="UP001498421"/>
    </source>
</evidence>
<evidence type="ECO:0000313" key="2">
    <source>
        <dbReference type="EMBL" id="KAK7429489.1"/>
    </source>
</evidence>
<sequence>MLRPLIDRADELSLGAGGSIIQHIEPDTSDPRTWDMANSKIVHLHLIDAEAFEKVTDFPPPSTPITDETYASMGLPFLYLWRDELKAPGVAGQWEQLMGLKDTGVNQVFLVNGIRRNSAKVPPMGLLKSGAWGRLDEDDAGEDEEKDADGDEDKQGIKGQADAPTKRFEFPLVLLDPDDTFGLIESLEDEPYFNE</sequence>